<evidence type="ECO:0000313" key="2">
    <source>
        <dbReference type="Proteomes" id="UP000789405"/>
    </source>
</evidence>
<protein>
    <submittedName>
        <fullName evidence="1">17467_t:CDS:1</fullName>
    </submittedName>
</protein>
<evidence type="ECO:0000313" key="1">
    <source>
        <dbReference type="EMBL" id="CAG8558268.1"/>
    </source>
</evidence>
<dbReference type="OrthoDB" id="2409081at2759"/>
<name>A0A9N9BAP4_9GLOM</name>
<keyword evidence="2" id="KW-1185">Reference proteome</keyword>
<dbReference type="Proteomes" id="UP000789405">
    <property type="component" value="Unassembled WGS sequence"/>
</dbReference>
<reference evidence="1" key="1">
    <citation type="submission" date="2021-06" db="EMBL/GenBank/DDBJ databases">
        <authorList>
            <person name="Kallberg Y."/>
            <person name="Tangrot J."/>
            <person name="Rosling A."/>
        </authorList>
    </citation>
    <scope>NUCLEOTIDE SEQUENCE</scope>
    <source>
        <strain evidence="1">MA453B</strain>
    </source>
</reference>
<gene>
    <name evidence="1" type="ORF">DERYTH_LOCUS5608</name>
</gene>
<accession>A0A9N9BAP4</accession>
<dbReference type="AlphaFoldDB" id="A0A9N9BAP4"/>
<comment type="caution">
    <text evidence="1">The sequence shown here is derived from an EMBL/GenBank/DDBJ whole genome shotgun (WGS) entry which is preliminary data.</text>
</comment>
<dbReference type="EMBL" id="CAJVPY010002369">
    <property type="protein sequence ID" value="CAG8558268.1"/>
    <property type="molecule type" value="Genomic_DNA"/>
</dbReference>
<organism evidence="1 2">
    <name type="scientific">Dentiscutata erythropus</name>
    <dbReference type="NCBI Taxonomy" id="1348616"/>
    <lineage>
        <taxon>Eukaryota</taxon>
        <taxon>Fungi</taxon>
        <taxon>Fungi incertae sedis</taxon>
        <taxon>Mucoromycota</taxon>
        <taxon>Glomeromycotina</taxon>
        <taxon>Glomeromycetes</taxon>
        <taxon>Diversisporales</taxon>
        <taxon>Gigasporaceae</taxon>
        <taxon>Dentiscutata</taxon>
    </lineage>
</organism>
<proteinExistence type="predicted"/>
<sequence>MKKTRFNNLLYDITERQIRAETNRETLVNEEHYDLIIQSLVEFVFKPPRTIQTLQNLRQELYNKITQSSYRIKKIKNLKEAFDWLIDLLEKKEKIYNLFNEIIINYIEEKYFNNEIDKIDEKTCLYKKQFLQNLKEQIYEMYNNEEKDYYFIDLKGDIDMFNKNITDFIDKTIKKNIIYKLIKEIYQENKDTPDPKRRNKRIMKPEKEYNKESIPFVHSILVKWEFIEDVSPLTISAIFDIYKEVVNTSDEEIKNLKTIIINNLDNYLDILWSIAYSLALATSIDFYKKAKARYFTKQHFLDIVMSELNKGSILSEVECINNLIKQYEEKLVKKGNRNIKSSKTCYS</sequence>